<evidence type="ECO:0000256" key="6">
    <source>
        <dbReference type="ARBA" id="ARBA00023295"/>
    </source>
</evidence>
<dbReference type="PANTHER" id="PTHR31983:SF0">
    <property type="entry name" value="GLUCAN ENDO-1,3-BETA-D-GLUCOSIDASE 2"/>
    <property type="match status" value="1"/>
</dbReference>
<keyword evidence="7" id="KW-0961">Cell wall biogenesis/degradation</keyword>
<evidence type="ECO:0000259" key="10">
    <source>
        <dbReference type="Pfam" id="PF03639"/>
    </source>
</evidence>
<dbReference type="GO" id="GO:0071555">
    <property type="term" value="P:cell wall organization"/>
    <property type="evidence" value="ECO:0007669"/>
    <property type="project" value="UniProtKB-KW"/>
</dbReference>
<reference evidence="13" key="1">
    <citation type="journal article" date="2013" name="Genome Announc.">
        <title>Genome sequence of the food spoilage yeast Zygosaccharomyces bailii CLIB 213(T).</title>
        <authorList>
            <person name="Galeote V."/>
            <person name="Bigey F."/>
            <person name="Devillers H."/>
            <person name="Neuveglise C."/>
            <person name="Dequin S."/>
        </authorList>
    </citation>
    <scope>NUCLEOTIDE SEQUENCE [LARGE SCALE GENOMIC DNA]</scope>
    <source>
        <strain evidence="13">CLIB 213 / ATCC 58445 / CBS 680 / CCRC 21525 / NBRC 1098 / NCYC 1416 / NRRL Y-2227</strain>
    </source>
</reference>
<dbReference type="GO" id="GO:0052861">
    <property type="term" value="F:endo-1,3(4)-beta-glucanase activity"/>
    <property type="evidence" value="ECO:0007669"/>
    <property type="project" value="InterPro"/>
</dbReference>
<comment type="similarity">
    <text evidence="2">Belongs to the glycosyl hydrolase 81 family.</text>
</comment>
<feature type="region of interest" description="Disordered" evidence="9">
    <location>
        <begin position="1"/>
        <end position="197"/>
    </location>
</feature>
<keyword evidence="6" id="KW-0326">Glycosidase</keyword>
<protein>
    <recommendedName>
        <fullName evidence="3">glucan endo-1,3-beta-D-glucosidase</fullName>
        <ecNumber evidence="3">3.2.1.39</ecNumber>
    </recommendedName>
</protein>
<keyword evidence="13" id="KW-1185">Reference proteome</keyword>
<dbReference type="Proteomes" id="UP000019375">
    <property type="component" value="Unassembled WGS sequence"/>
</dbReference>
<dbReference type="EC" id="3.2.1.39" evidence="3"/>
<dbReference type="Gene3D" id="1.10.287.1170">
    <property type="entry name" value="glycoside hydrolase family 81 endo-[beta] glucanase"/>
    <property type="match status" value="1"/>
</dbReference>
<dbReference type="FunFam" id="1.10.287.1170:FF:000001">
    <property type="entry name" value="Endo-1,3-beta-glucanase Engl1"/>
    <property type="match status" value="1"/>
</dbReference>
<proteinExistence type="inferred from homology"/>
<gene>
    <name evidence="12" type="ORF">BN860_12310g</name>
</gene>
<dbReference type="Gene3D" id="2.70.98.30">
    <property type="entry name" value="Golgi alpha-mannosidase II, domain 4"/>
    <property type="match status" value="1"/>
</dbReference>
<evidence type="ECO:0000256" key="7">
    <source>
        <dbReference type="ARBA" id="ARBA00023316"/>
    </source>
</evidence>
<evidence type="ECO:0000313" key="13">
    <source>
        <dbReference type="Proteomes" id="UP000019375"/>
    </source>
</evidence>
<dbReference type="InterPro" id="IPR040451">
    <property type="entry name" value="GH81_N"/>
</dbReference>
<evidence type="ECO:0000256" key="3">
    <source>
        <dbReference type="ARBA" id="ARBA00012780"/>
    </source>
</evidence>
<evidence type="ECO:0000256" key="4">
    <source>
        <dbReference type="ARBA" id="ARBA00022801"/>
    </source>
</evidence>
<dbReference type="AlphaFoldDB" id="A0A8J2WZ13"/>
<dbReference type="OrthoDB" id="4473401at2759"/>
<sequence>MAYKRPPMPIPGGDSSNPPPIPPRDFEDNPPPYEEVVGKEGGIPPPIPARNFGNSPTLHVPPRPPGLPTRPSSSNGAPSSSFSRSGRFLPLFKRPPGPPPQLSRPQGPPPQFSRPQGPPPQFSRPQGPPPQFNRPHGPPPIPTRPEFPSPSASEPANSPSGYGGSKKSSSASLRSEALPPATLDTGSMSSRPSTKPPIAVEGVEKQFSKLDVIGTLDFDTILRMEPPGETFAKVTHEVPIPLGVDNKGRPIETNKFYGNMLVGSQKNAVWTHPYSLWWSKDIPFLGVAISHCTADQRVLGPDDGPKQFMFNPIGIKSFVFSSPQFSSEDDMTLGLSELKHMSAQILLKKNEEQFIQFPLVQGMGFVTAIYNNMVPKLLSAVVFRDFKQVRGSSNIQKYAITLENGITWSLYVTGPPIQLNLVDLNTIIGSQIVSKSVFQLVADFKEEIDYAAGCYPVDCQLACSTGGNIGQYSFNYKVAGNSSSGSTLMYALPHHDISFTESMMTRKTTSRLDSTVCGVMTGYITNTFEMRVELPEQLGFEPFTTIPGAPPRPNYSPQVLDTIKQAASKETNGDVLNESNLDSMYFSGKALAKYAWILYCCHSIIKDRALVAKLMPKLKEAMARFVNNSQILPLNYDNTWGGIISSGTSSQDFGNSYYNDHHFHYSYHVITAAILAIVDREAGDNKWMSENKQWVETLIRDYANPSEKDQYFPVFRSFDWFNGHSWAKGLFESGDGKDQESSSEDVNASYSLKLWGLATENTGLVNLGNMQLGILKTSLNLYFLYTDDNNIMPPEIVTNKVSGIMFENKIDHTTYFGNKLQYIQMIHAIPITPASSFVRSARFVREEWDEKLRAIMNDVDDGWKGIIMLNVALCDPNMSYAFFSSSTFSPKWLDGGQSWTWSLAYPGAFLK</sequence>
<feature type="compositionally biased region" description="Low complexity" evidence="9">
    <location>
        <begin position="149"/>
        <end position="181"/>
    </location>
</feature>
<evidence type="ECO:0000256" key="1">
    <source>
        <dbReference type="ARBA" id="ARBA00000382"/>
    </source>
</evidence>
<feature type="compositionally biased region" description="Pro residues" evidence="9">
    <location>
        <begin position="1"/>
        <end position="10"/>
    </location>
</feature>
<evidence type="ECO:0000256" key="5">
    <source>
        <dbReference type="ARBA" id="ARBA00023277"/>
    </source>
</evidence>
<accession>A0A8J2WZ13</accession>
<feature type="domain" description="Glycosyl hydrolase family 81 C-terminal" evidence="11">
    <location>
        <begin position="555"/>
        <end position="903"/>
    </location>
</feature>
<comment type="catalytic activity">
    <reaction evidence="1">
        <text>Hydrolysis of (1-&gt;3)-beta-D-glucosidic linkages in (1-&gt;3)-beta-D-glucans.</text>
        <dbReference type="EC" id="3.2.1.39"/>
    </reaction>
</comment>
<dbReference type="Pfam" id="PF03639">
    <property type="entry name" value="Glyco_hydro_81"/>
    <property type="match status" value="1"/>
</dbReference>
<evidence type="ECO:0000256" key="9">
    <source>
        <dbReference type="SAM" id="MobiDB-lite"/>
    </source>
</evidence>
<keyword evidence="5" id="KW-0119">Carbohydrate metabolism</keyword>
<feature type="compositionally biased region" description="Pro residues" evidence="9">
    <location>
        <begin position="93"/>
        <end position="148"/>
    </location>
</feature>
<feature type="domain" description="Glycosyl hydrolase family 81 N-terminal" evidence="10">
    <location>
        <begin position="236"/>
        <end position="544"/>
    </location>
</feature>
<feature type="compositionally biased region" description="Low complexity" evidence="9">
    <location>
        <begin position="69"/>
        <end position="92"/>
    </location>
</feature>
<dbReference type="EMBL" id="HG316456">
    <property type="protein sequence ID" value="CDF89231.1"/>
    <property type="molecule type" value="Genomic_DNA"/>
</dbReference>
<dbReference type="GO" id="GO:0009986">
    <property type="term" value="C:cell surface"/>
    <property type="evidence" value="ECO:0007669"/>
    <property type="project" value="TreeGrafter"/>
</dbReference>
<dbReference type="InterPro" id="IPR040720">
    <property type="entry name" value="GH81_C"/>
</dbReference>
<dbReference type="Pfam" id="PF17652">
    <property type="entry name" value="Glyco_hydro81C"/>
    <property type="match status" value="1"/>
</dbReference>
<dbReference type="GO" id="GO:0042973">
    <property type="term" value="F:glucan endo-1,3-beta-D-glucosidase activity"/>
    <property type="evidence" value="ECO:0007669"/>
    <property type="project" value="UniProtKB-EC"/>
</dbReference>
<feature type="compositionally biased region" description="Polar residues" evidence="9">
    <location>
        <begin position="184"/>
        <end position="193"/>
    </location>
</feature>
<evidence type="ECO:0000313" key="12">
    <source>
        <dbReference type="EMBL" id="CDF89231.1"/>
    </source>
</evidence>
<dbReference type="FunFam" id="2.70.98.30:FF:000006">
    <property type="entry name" value="Endo-1,3-beta-glucanase Engl1"/>
    <property type="match status" value="1"/>
</dbReference>
<name>A0A8J2WZ13_ZYGB2</name>
<evidence type="ECO:0000259" key="11">
    <source>
        <dbReference type="Pfam" id="PF17652"/>
    </source>
</evidence>
<organism evidence="12 13">
    <name type="scientific">Zygosaccharomyces bailii (strain CLIB 213 / ATCC 58445 / CBS 680 / BCRC 21525 / NBRC 1098 / NCYC 1416 / NRRL Y-2227)</name>
    <dbReference type="NCBI Taxonomy" id="1333698"/>
    <lineage>
        <taxon>Eukaryota</taxon>
        <taxon>Fungi</taxon>
        <taxon>Dikarya</taxon>
        <taxon>Ascomycota</taxon>
        <taxon>Saccharomycotina</taxon>
        <taxon>Saccharomycetes</taxon>
        <taxon>Saccharomycetales</taxon>
        <taxon>Saccharomycetaceae</taxon>
        <taxon>Zygosaccharomyces</taxon>
    </lineage>
</organism>
<keyword evidence="8" id="KW-0624">Polysaccharide degradation</keyword>
<feature type="compositionally biased region" description="Pro residues" evidence="9">
    <location>
        <begin position="17"/>
        <end position="33"/>
    </location>
</feature>
<evidence type="ECO:0000256" key="2">
    <source>
        <dbReference type="ARBA" id="ARBA00010730"/>
    </source>
</evidence>
<dbReference type="InterPro" id="IPR005200">
    <property type="entry name" value="Endo-beta-glucanase"/>
</dbReference>
<dbReference type="PANTHER" id="PTHR31983">
    <property type="entry name" value="ENDO-1,3(4)-BETA-GLUCANASE 1"/>
    <property type="match status" value="1"/>
</dbReference>
<keyword evidence="4" id="KW-0378">Hydrolase</keyword>
<evidence type="ECO:0000256" key="8">
    <source>
        <dbReference type="ARBA" id="ARBA00023326"/>
    </source>
</evidence>
<feature type="compositionally biased region" description="Pro residues" evidence="9">
    <location>
        <begin position="59"/>
        <end position="68"/>
    </location>
</feature>
<dbReference type="PROSITE" id="PS52008">
    <property type="entry name" value="GH81"/>
    <property type="match status" value="1"/>
</dbReference>
<dbReference type="GO" id="GO:0000272">
    <property type="term" value="P:polysaccharide catabolic process"/>
    <property type="evidence" value="ECO:0007669"/>
    <property type="project" value="UniProtKB-KW"/>
</dbReference>